<sequence length="107" mass="12551">MYSILHLKNPSSSDADLFKGINRKTRIELLEQVTFSKIENNVPNFSDDFDEQLEIPDHLKKAEDNLKKKHMQNYNSIMSRSNLRVAQNVHQFGIDELTNIDKKIFKM</sequence>
<gene>
    <name evidence="1" type="ORF">ACOLOM_LOCUS2237</name>
</gene>
<accession>A0ACA9KST5</accession>
<comment type="caution">
    <text evidence="1">The sequence shown here is derived from an EMBL/GenBank/DDBJ whole genome shotgun (WGS) entry which is preliminary data.</text>
</comment>
<dbReference type="Proteomes" id="UP000789525">
    <property type="component" value="Unassembled WGS sequence"/>
</dbReference>
<dbReference type="EMBL" id="CAJVPT010002796">
    <property type="protein sequence ID" value="CAG8487369.1"/>
    <property type="molecule type" value="Genomic_DNA"/>
</dbReference>
<evidence type="ECO:0000313" key="2">
    <source>
        <dbReference type="Proteomes" id="UP000789525"/>
    </source>
</evidence>
<keyword evidence="2" id="KW-1185">Reference proteome</keyword>
<name>A0ACA9KST5_9GLOM</name>
<protein>
    <submittedName>
        <fullName evidence="1">11354_t:CDS:1</fullName>
    </submittedName>
</protein>
<proteinExistence type="predicted"/>
<evidence type="ECO:0000313" key="1">
    <source>
        <dbReference type="EMBL" id="CAG8487369.1"/>
    </source>
</evidence>
<reference evidence="1" key="1">
    <citation type="submission" date="2021-06" db="EMBL/GenBank/DDBJ databases">
        <authorList>
            <person name="Kallberg Y."/>
            <person name="Tangrot J."/>
            <person name="Rosling A."/>
        </authorList>
    </citation>
    <scope>NUCLEOTIDE SEQUENCE</scope>
    <source>
        <strain evidence="1">CL356</strain>
    </source>
</reference>
<organism evidence="1 2">
    <name type="scientific">Acaulospora colombiana</name>
    <dbReference type="NCBI Taxonomy" id="27376"/>
    <lineage>
        <taxon>Eukaryota</taxon>
        <taxon>Fungi</taxon>
        <taxon>Fungi incertae sedis</taxon>
        <taxon>Mucoromycota</taxon>
        <taxon>Glomeromycotina</taxon>
        <taxon>Glomeromycetes</taxon>
        <taxon>Diversisporales</taxon>
        <taxon>Acaulosporaceae</taxon>
        <taxon>Acaulospora</taxon>
    </lineage>
</organism>